<name>A0ABV7YFR6_9ACTN</name>
<keyword evidence="1" id="KW-0732">Signal</keyword>
<accession>A0ABV7YFR6</accession>
<dbReference type="PROSITE" id="PS51257">
    <property type="entry name" value="PROKAR_LIPOPROTEIN"/>
    <property type="match status" value="1"/>
</dbReference>
<comment type="caution">
    <text evidence="2">The sequence shown here is derived from an EMBL/GenBank/DDBJ whole genome shotgun (WGS) entry which is preliminary data.</text>
</comment>
<evidence type="ECO:0000313" key="2">
    <source>
        <dbReference type="EMBL" id="MFC3762924.1"/>
    </source>
</evidence>
<evidence type="ECO:0000256" key="1">
    <source>
        <dbReference type="SAM" id="SignalP"/>
    </source>
</evidence>
<feature type="chain" id="PRO_5047106440" description="DUF3558 domain-containing protein" evidence="1">
    <location>
        <begin position="23"/>
        <end position="318"/>
    </location>
</feature>
<evidence type="ECO:0008006" key="4">
    <source>
        <dbReference type="Google" id="ProtNLM"/>
    </source>
</evidence>
<sequence>MRTDRWAWTAALVLALAVACSPGEPTPDTTAEPVALDPCDLVSATTVADVVGPALASPWDGLAGDLTTGICSWRLEVDIGDVSDVVRRPTRRLLQIRTTASNDCGEATSTPLPSQNGSTLRFCWNDGTADVTYEAVDDLGGQDVAPDKAQVELILQRVVREVDERRTTAKRLAPDPARTQTATPKPVKNVCDLVAPATLRAARVPRAQDPVDIGVSTKCVWNDGRDRSLALVFTPYGNGQGRPGSAFANVAVEQFAYVWQVEPTKDGAYFGDSLHVDGRAAVGAFQLDVAMTDLDGSDPRLQEFATSVIRDAAKALPQ</sequence>
<dbReference type="EMBL" id="JBHRZH010000016">
    <property type="protein sequence ID" value="MFC3762924.1"/>
    <property type="molecule type" value="Genomic_DNA"/>
</dbReference>
<keyword evidence="3" id="KW-1185">Reference proteome</keyword>
<dbReference type="RefSeq" id="WP_205113841.1">
    <property type="nucleotide sequence ID" value="NZ_JAFBCM010000001.1"/>
</dbReference>
<organism evidence="2 3">
    <name type="scientific">Tenggerimyces flavus</name>
    <dbReference type="NCBI Taxonomy" id="1708749"/>
    <lineage>
        <taxon>Bacteria</taxon>
        <taxon>Bacillati</taxon>
        <taxon>Actinomycetota</taxon>
        <taxon>Actinomycetes</taxon>
        <taxon>Propionibacteriales</taxon>
        <taxon>Nocardioidaceae</taxon>
        <taxon>Tenggerimyces</taxon>
    </lineage>
</organism>
<evidence type="ECO:0000313" key="3">
    <source>
        <dbReference type="Proteomes" id="UP001595699"/>
    </source>
</evidence>
<dbReference type="Proteomes" id="UP001595699">
    <property type="component" value="Unassembled WGS sequence"/>
</dbReference>
<proteinExistence type="predicted"/>
<reference evidence="3" key="1">
    <citation type="journal article" date="2019" name="Int. J. Syst. Evol. Microbiol.">
        <title>The Global Catalogue of Microorganisms (GCM) 10K type strain sequencing project: providing services to taxonomists for standard genome sequencing and annotation.</title>
        <authorList>
            <consortium name="The Broad Institute Genomics Platform"/>
            <consortium name="The Broad Institute Genome Sequencing Center for Infectious Disease"/>
            <person name="Wu L."/>
            <person name="Ma J."/>
        </authorList>
    </citation>
    <scope>NUCLEOTIDE SEQUENCE [LARGE SCALE GENOMIC DNA]</scope>
    <source>
        <strain evidence="3">CGMCC 4.7241</strain>
    </source>
</reference>
<protein>
    <recommendedName>
        <fullName evidence="4">DUF3558 domain-containing protein</fullName>
    </recommendedName>
</protein>
<gene>
    <name evidence="2" type="ORF">ACFOUW_18940</name>
</gene>
<feature type="signal peptide" evidence="1">
    <location>
        <begin position="1"/>
        <end position="22"/>
    </location>
</feature>